<evidence type="ECO:0000256" key="9">
    <source>
        <dbReference type="ARBA" id="ARBA00023136"/>
    </source>
</evidence>
<evidence type="ECO:0000256" key="7">
    <source>
        <dbReference type="ARBA" id="ARBA00022795"/>
    </source>
</evidence>
<evidence type="ECO:0000256" key="1">
    <source>
        <dbReference type="ARBA" id="ARBA00004413"/>
    </source>
</evidence>
<keyword evidence="7" id="KW-1005">Bacterial flagellum biogenesis</keyword>
<evidence type="ECO:0000313" key="12">
    <source>
        <dbReference type="EMBL" id="AOM83186.1"/>
    </source>
</evidence>
<evidence type="ECO:0000256" key="3">
    <source>
        <dbReference type="ARBA" id="ARBA00020392"/>
    </source>
</evidence>
<dbReference type="GO" id="GO:0005886">
    <property type="term" value="C:plasma membrane"/>
    <property type="evidence" value="ECO:0007669"/>
    <property type="project" value="UniProtKB-SubCell"/>
</dbReference>
<name>A0A1D7QVZ4_9BACI</name>
<evidence type="ECO:0000256" key="11">
    <source>
        <dbReference type="SAM" id="Coils"/>
    </source>
</evidence>
<gene>
    <name evidence="12" type="primary">fliJ</name>
    <name evidence="12" type="ORF">BBEV_1825</name>
</gene>
<keyword evidence="4" id="KW-0813">Transport</keyword>
<evidence type="ECO:0000256" key="6">
    <source>
        <dbReference type="ARBA" id="ARBA00022500"/>
    </source>
</evidence>
<dbReference type="GO" id="GO:0015031">
    <property type="term" value="P:protein transport"/>
    <property type="evidence" value="ECO:0007669"/>
    <property type="project" value="UniProtKB-KW"/>
</dbReference>
<dbReference type="GO" id="GO:0006935">
    <property type="term" value="P:chemotaxis"/>
    <property type="evidence" value="ECO:0007669"/>
    <property type="project" value="UniProtKB-KW"/>
</dbReference>
<keyword evidence="12" id="KW-0966">Cell projection</keyword>
<keyword evidence="9" id="KW-0472">Membrane</keyword>
<dbReference type="KEGG" id="bbev:BBEV_1825"/>
<sequence>MSFQYSLQKVMEYKDREKNDAQKQHSEAVEQFESVATQLYEVLKQKEELIESQALKLQQGLPIAQIQQNEEILAHLQKEINALQWQTQRARKIMSDKEKLSITKSVDHKKYEKMKEIQYNQYVEDEKREELKFLDEISVQQFVRR</sequence>
<protein>
    <recommendedName>
        <fullName evidence="3">Flagellar FliJ protein</fullName>
    </recommendedName>
</protein>
<keyword evidence="10" id="KW-1006">Bacterial flagellum protein export</keyword>
<keyword evidence="12" id="KW-0969">Cilium</keyword>
<reference evidence="12 13" key="1">
    <citation type="submission" date="2015-08" db="EMBL/GenBank/DDBJ databases">
        <title>The complete genome sequence of Bacillus beveridgei MLTeJB.</title>
        <authorList>
            <person name="Hanson T.E."/>
            <person name="Mesa C."/>
            <person name="Basesman S.M."/>
            <person name="Oremland R.S."/>
        </authorList>
    </citation>
    <scope>NUCLEOTIDE SEQUENCE [LARGE SCALE GENOMIC DNA]</scope>
    <source>
        <strain evidence="12 13">MLTeJB</strain>
    </source>
</reference>
<dbReference type="Gene3D" id="1.10.287.1700">
    <property type="match status" value="1"/>
</dbReference>
<evidence type="ECO:0000256" key="8">
    <source>
        <dbReference type="ARBA" id="ARBA00022927"/>
    </source>
</evidence>
<keyword evidence="6" id="KW-0145">Chemotaxis</keyword>
<dbReference type="Proteomes" id="UP000094463">
    <property type="component" value="Chromosome"/>
</dbReference>
<dbReference type="GO" id="GO:0071973">
    <property type="term" value="P:bacterial-type flagellum-dependent cell motility"/>
    <property type="evidence" value="ECO:0007669"/>
    <property type="project" value="InterPro"/>
</dbReference>
<keyword evidence="12" id="KW-0282">Flagellum</keyword>
<dbReference type="GO" id="GO:0044781">
    <property type="term" value="P:bacterial-type flagellum organization"/>
    <property type="evidence" value="ECO:0007669"/>
    <property type="project" value="UniProtKB-KW"/>
</dbReference>
<keyword evidence="5" id="KW-1003">Cell membrane</keyword>
<organism evidence="12 13">
    <name type="scientific">Salisediminibacterium beveridgei</name>
    <dbReference type="NCBI Taxonomy" id="632773"/>
    <lineage>
        <taxon>Bacteria</taxon>
        <taxon>Bacillati</taxon>
        <taxon>Bacillota</taxon>
        <taxon>Bacilli</taxon>
        <taxon>Bacillales</taxon>
        <taxon>Bacillaceae</taxon>
        <taxon>Salisediminibacterium</taxon>
    </lineage>
</organism>
<feature type="coiled-coil region" evidence="11">
    <location>
        <begin position="66"/>
        <end position="93"/>
    </location>
</feature>
<comment type="similarity">
    <text evidence="2">Belongs to the FliJ family.</text>
</comment>
<comment type="subcellular location">
    <subcellularLocation>
        <location evidence="1">Cell membrane</location>
        <topology evidence="1">Peripheral membrane protein</topology>
        <orientation evidence="1">Cytoplasmic side</orientation>
    </subcellularLocation>
</comment>
<keyword evidence="8" id="KW-0653">Protein transport</keyword>
<evidence type="ECO:0000256" key="5">
    <source>
        <dbReference type="ARBA" id="ARBA00022475"/>
    </source>
</evidence>
<dbReference type="InterPro" id="IPR012823">
    <property type="entry name" value="Flagell_FliJ"/>
</dbReference>
<evidence type="ECO:0000256" key="10">
    <source>
        <dbReference type="ARBA" id="ARBA00023225"/>
    </source>
</evidence>
<dbReference type="Pfam" id="PF02050">
    <property type="entry name" value="FliJ"/>
    <property type="match status" value="1"/>
</dbReference>
<accession>A0A1D7QVZ4</accession>
<proteinExistence type="inferred from homology"/>
<evidence type="ECO:0000256" key="4">
    <source>
        <dbReference type="ARBA" id="ARBA00022448"/>
    </source>
</evidence>
<dbReference type="STRING" id="632773.BBEV_1825"/>
<dbReference type="EMBL" id="CP012502">
    <property type="protein sequence ID" value="AOM83186.1"/>
    <property type="molecule type" value="Genomic_DNA"/>
</dbReference>
<dbReference type="InterPro" id="IPR053716">
    <property type="entry name" value="Flag_assembly_chemotaxis_eff"/>
</dbReference>
<dbReference type="NCBIfam" id="TIGR02473">
    <property type="entry name" value="flagell_FliJ"/>
    <property type="match status" value="1"/>
</dbReference>
<keyword evidence="11" id="KW-0175">Coiled coil</keyword>
<dbReference type="OrthoDB" id="2968361at2"/>
<keyword evidence="13" id="KW-1185">Reference proteome</keyword>
<dbReference type="GO" id="GO:0009288">
    <property type="term" value="C:bacterial-type flagellum"/>
    <property type="evidence" value="ECO:0007669"/>
    <property type="project" value="InterPro"/>
</dbReference>
<dbReference type="AlphaFoldDB" id="A0A1D7QVZ4"/>
<evidence type="ECO:0000313" key="13">
    <source>
        <dbReference type="Proteomes" id="UP000094463"/>
    </source>
</evidence>
<evidence type="ECO:0000256" key="2">
    <source>
        <dbReference type="ARBA" id="ARBA00010004"/>
    </source>
</evidence>